<organism evidence="3">
    <name type="scientific">Mesocestoides corti</name>
    <name type="common">Flatworm</name>
    <dbReference type="NCBI Taxonomy" id="53468"/>
    <lineage>
        <taxon>Eukaryota</taxon>
        <taxon>Metazoa</taxon>
        <taxon>Spiralia</taxon>
        <taxon>Lophotrochozoa</taxon>
        <taxon>Platyhelminthes</taxon>
        <taxon>Cestoda</taxon>
        <taxon>Eucestoda</taxon>
        <taxon>Cyclophyllidea</taxon>
        <taxon>Mesocestoididae</taxon>
        <taxon>Mesocestoides</taxon>
    </lineage>
</organism>
<dbReference type="WBParaSite" id="MCU_006140-RA">
    <property type="protein sequence ID" value="MCU_006140-RA"/>
    <property type="gene ID" value="MCU_006140"/>
</dbReference>
<dbReference type="InterPro" id="IPR035940">
    <property type="entry name" value="CAP_sf"/>
</dbReference>
<dbReference type="AlphaFoldDB" id="A0A5K3F7L8"/>
<dbReference type="InterPro" id="IPR014044">
    <property type="entry name" value="CAP_dom"/>
</dbReference>
<dbReference type="Gene3D" id="3.40.33.10">
    <property type="entry name" value="CAP"/>
    <property type="match status" value="1"/>
</dbReference>
<keyword evidence="1" id="KW-0732">Signal</keyword>
<protein>
    <submittedName>
        <fullName evidence="3">SCP domain-containing protein</fullName>
    </submittedName>
</protein>
<feature type="chain" id="PRO_5024387162" evidence="1">
    <location>
        <begin position="20"/>
        <end position="199"/>
    </location>
</feature>
<evidence type="ECO:0000313" key="3">
    <source>
        <dbReference type="WBParaSite" id="MCU_006140-RA"/>
    </source>
</evidence>
<feature type="domain" description="SCP" evidence="2">
    <location>
        <begin position="25"/>
        <end position="165"/>
    </location>
</feature>
<feature type="signal peptide" evidence="1">
    <location>
        <begin position="1"/>
        <end position="19"/>
    </location>
</feature>
<dbReference type="InterPro" id="IPR001283">
    <property type="entry name" value="CRISP-related"/>
</dbReference>
<sequence>MEMERGLISLLALICLATAEIPSEEERHLIVEGHTKIREGVSPCASNMKLMKYSKKLEALAKKSLTECVVRRPNVTVKFHNETQNMRLYFERKPTYLDMIFYYATEARSYDFDTNTCSGDCAGYKRIVWADSTRVGCAMHKCGYLGPGRFRPIYSVICQYDPMEGIEKKRPYRKGPSCSKCPPGYGCRYNQCVRRREHA</sequence>
<dbReference type="Pfam" id="PF00188">
    <property type="entry name" value="CAP"/>
    <property type="match status" value="1"/>
</dbReference>
<dbReference type="SUPFAM" id="SSF55797">
    <property type="entry name" value="PR-1-like"/>
    <property type="match status" value="1"/>
</dbReference>
<evidence type="ECO:0000259" key="2">
    <source>
        <dbReference type="SMART" id="SM00198"/>
    </source>
</evidence>
<dbReference type="SMART" id="SM00198">
    <property type="entry name" value="SCP"/>
    <property type="match status" value="1"/>
</dbReference>
<evidence type="ECO:0000256" key="1">
    <source>
        <dbReference type="SAM" id="SignalP"/>
    </source>
</evidence>
<dbReference type="PANTHER" id="PTHR10334">
    <property type="entry name" value="CYSTEINE-RICH SECRETORY PROTEIN-RELATED"/>
    <property type="match status" value="1"/>
</dbReference>
<reference evidence="3" key="1">
    <citation type="submission" date="2019-11" db="UniProtKB">
        <authorList>
            <consortium name="WormBaseParasite"/>
        </authorList>
    </citation>
    <scope>IDENTIFICATION</scope>
</reference>
<name>A0A5K3F7L8_MESCO</name>
<proteinExistence type="predicted"/>
<accession>A0A5K3F7L8</accession>